<evidence type="ECO:0000313" key="4">
    <source>
        <dbReference type="Proteomes" id="UP000587527"/>
    </source>
</evidence>
<evidence type="ECO:0008006" key="5">
    <source>
        <dbReference type="Google" id="ProtNLM"/>
    </source>
</evidence>
<feature type="chain" id="PRO_5039290423" description="Lipoprotein" evidence="2">
    <location>
        <begin position="23"/>
        <end position="255"/>
    </location>
</feature>
<dbReference type="PROSITE" id="PS51257">
    <property type="entry name" value="PROKAR_LIPOPROTEIN"/>
    <property type="match status" value="1"/>
</dbReference>
<keyword evidence="2" id="KW-0732">Signal</keyword>
<evidence type="ECO:0000256" key="2">
    <source>
        <dbReference type="SAM" id="SignalP"/>
    </source>
</evidence>
<name>A0A841BIB8_9ACTN</name>
<keyword evidence="4" id="KW-1185">Reference proteome</keyword>
<feature type="signal peptide" evidence="2">
    <location>
        <begin position="1"/>
        <end position="22"/>
    </location>
</feature>
<reference evidence="3 4" key="1">
    <citation type="submission" date="2020-08" db="EMBL/GenBank/DDBJ databases">
        <title>Sequencing the genomes of 1000 actinobacteria strains.</title>
        <authorList>
            <person name="Klenk H.-P."/>
        </authorList>
    </citation>
    <scope>NUCLEOTIDE SEQUENCE [LARGE SCALE GENOMIC DNA]</scope>
    <source>
        <strain evidence="3 4">DSM 45362</strain>
    </source>
</reference>
<gene>
    <name evidence="3" type="ORF">F4553_000447</name>
</gene>
<comment type="caution">
    <text evidence="3">The sequence shown here is derived from an EMBL/GenBank/DDBJ whole genome shotgun (WGS) entry which is preliminary data.</text>
</comment>
<proteinExistence type="predicted"/>
<dbReference type="AlphaFoldDB" id="A0A841BIB8"/>
<dbReference type="Proteomes" id="UP000587527">
    <property type="component" value="Unassembled WGS sequence"/>
</dbReference>
<sequence length="255" mass="26490">MRRAASTTAIIIGLAVMATGCAKPSSSPNANATANTNLSSSESPVPTAEPTGTAPAGPAPSGSAGGGCAISGTVTGGSGTALDVMKSWLKCDSAKLHTLLQDTAYSQLSALGTPKIDMHWSLVQCDGAMGSTYCTYRNKLGSDVIIKLRNEPGPKPVTEFKLDSTVYHDNAEKYAREFLDAFANHNKPRMVALASQSVVDSIVVDAPPAGYTLTLTPEPHWVYSAQFTATGEYWIVTIHGTLGKAHAITAFGNAG</sequence>
<dbReference type="EMBL" id="JACHMN010000001">
    <property type="protein sequence ID" value="MBB5867068.1"/>
    <property type="molecule type" value="Genomic_DNA"/>
</dbReference>
<organism evidence="3 4">
    <name type="scientific">Allocatelliglobosispora scoriae</name>
    <dbReference type="NCBI Taxonomy" id="643052"/>
    <lineage>
        <taxon>Bacteria</taxon>
        <taxon>Bacillati</taxon>
        <taxon>Actinomycetota</taxon>
        <taxon>Actinomycetes</taxon>
        <taxon>Micromonosporales</taxon>
        <taxon>Micromonosporaceae</taxon>
        <taxon>Allocatelliglobosispora</taxon>
    </lineage>
</organism>
<protein>
    <recommendedName>
        <fullName evidence="5">Lipoprotein</fullName>
    </recommendedName>
</protein>
<accession>A0A841BIB8</accession>
<feature type="compositionally biased region" description="Low complexity" evidence="1">
    <location>
        <begin position="25"/>
        <end position="62"/>
    </location>
</feature>
<feature type="region of interest" description="Disordered" evidence="1">
    <location>
        <begin position="25"/>
        <end position="64"/>
    </location>
</feature>
<dbReference type="RefSeq" id="WP_184831366.1">
    <property type="nucleotide sequence ID" value="NZ_JACHMN010000001.1"/>
</dbReference>
<evidence type="ECO:0000256" key="1">
    <source>
        <dbReference type="SAM" id="MobiDB-lite"/>
    </source>
</evidence>
<evidence type="ECO:0000313" key="3">
    <source>
        <dbReference type="EMBL" id="MBB5867068.1"/>
    </source>
</evidence>